<dbReference type="PROSITE" id="PS50002">
    <property type="entry name" value="SH3"/>
    <property type="match status" value="1"/>
</dbReference>
<feature type="domain" description="L27" evidence="9">
    <location>
        <begin position="186"/>
        <end position="242"/>
    </location>
</feature>
<dbReference type="Proteomes" id="UP000314982">
    <property type="component" value="Unassembled WGS sequence"/>
</dbReference>
<dbReference type="InterPro" id="IPR020590">
    <property type="entry name" value="Guanylate_kinase_CS"/>
</dbReference>
<keyword evidence="3" id="KW-0677">Repeat</keyword>
<dbReference type="STRING" id="62062.ENSHHUP00000063330"/>
<dbReference type="Gene3D" id="2.30.30.40">
    <property type="entry name" value="SH3 Domains"/>
    <property type="match status" value="1"/>
</dbReference>
<feature type="domain" description="Guanylate kinase-like" evidence="7">
    <location>
        <begin position="475"/>
        <end position="656"/>
    </location>
</feature>
<dbReference type="InterPro" id="IPR036892">
    <property type="entry name" value="L27_dom_sf"/>
</dbReference>
<dbReference type="GO" id="GO:0005886">
    <property type="term" value="C:plasma membrane"/>
    <property type="evidence" value="ECO:0007669"/>
    <property type="project" value="UniProtKB-ARBA"/>
</dbReference>
<keyword evidence="11" id="KW-1185">Reference proteome</keyword>
<dbReference type="Pfam" id="PF02828">
    <property type="entry name" value="L27"/>
    <property type="match status" value="1"/>
</dbReference>
<feature type="region of interest" description="Disordered" evidence="5">
    <location>
        <begin position="1"/>
        <end position="59"/>
    </location>
</feature>
<dbReference type="PROSITE" id="PS50106">
    <property type="entry name" value="PDZ"/>
    <property type="match status" value="1"/>
</dbReference>
<dbReference type="SUPFAM" id="SSF50156">
    <property type="entry name" value="PDZ domain-like"/>
    <property type="match status" value="1"/>
</dbReference>
<dbReference type="InterPro" id="IPR014775">
    <property type="entry name" value="L27_C"/>
</dbReference>
<comment type="similarity">
    <text evidence="1">Belongs to the MAGUK family.</text>
</comment>
<dbReference type="Pfam" id="PF07653">
    <property type="entry name" value="SH3_2"/>
    <property type="match status" value="1"/>
</dbReference>
<dbReference type="SUPFAM" id="SSF52540">
    <property type="entry name" value="P-loop containing nucleoside triphosphate hydrolases"/>
    <property type="match status" value="1"/>
</dbReference>
<dbReference type="Ensembl" id="ENSHHUT00000065471.1">
    <property type="protein sequence ID" value="ENSHHUP00000063330.1"/>
    <property type="gene ID" value="ENSHHUG00000037387.1"/>
</dbReference>
<evidence type="ECO:0000259" key="9">
    <source>
        <dbReference type="PROSITE" id="PS51022"/>
    </source>
</evidence>
<dbReference type="CDD" id="cd06798">
    <property type="entry name" value="PDZ_MPP5-like"/>
    <property type="match status" value="1"/>
</dbReference>
<dbReference type="InterPro" id="IPR001478">
    <property type="entry name" value="PDZ"/>
</dbReference>
<feature type="region of interest" description="Disordered" evidence="5">
    <location>
        <begin position="116"/>
        <end position="146"/>
    </location>
</feature>
<dbReference type="InterPro" id="IPR035601">
    <property type="entry name" value="MPP5_SH3"/>
</dbReference>
<feature type="region of interest" description="Disordered" evidence="5">
    <location>
        <begin position="430"/>
        <end position="451"/>
    </location>
</feature>
<feature type="domain" description="SH3" evidence="6">
    <location>
        <begin position="346"/>
        <end position="418"/>
    </location>
</feature>
<evidence type="ECO:0000313" key="10">
    <source>
        <dbReference type="Ensembl" id="ENSHHUP00000063330.1"/>
    </source>
</evidence>
<dbReference type="SUPFAM" id="SSF101288">
    <property type="entry name" value="L27 domain"/>
    <property type="match status" value="1"/>
</dbReference>
<accession>A0A4W5PNY1</accession>
<evidence type="ECO:0000256" key="5">
    <source>
        <dbReference type="SAM" id="MobiDB-lite"/>
    </source>
</evidence>
<feature type="domain" description="PDZ" evidence="8">
    <location>
        <begin position="257"/>
        <end position="337"/>
    </location>
</feature>
<dbReference type="InterPro" id="IPR050716">
    <property type="entry name" value="MAGUK"/>
</dbReference>
<dbReference type="FunFam" id="3.40.50.300:FF:000469">
    <property type="entry name" value="MAGUK p55 subfamily member 5"/>
    <property type="match status" value="1"/>
</dbReference>
<dbReference type="InterPro" id="IPR004172">
    <property type="entry name" value="L27_dom"/>
</dbReference>
<dbReference type="Pfam" id="PF00595">
    <property type="entry name" value="PDZ"/>
    <property type="match status" value="1"/>
</dbReference>
<evidence type="ECO:0000259" key="7">
    <source>
        <dbReference type="PROSITE" id="PS50052"/>
    </source>
</evidence>
<dbReference type="AlphaFoldDB" id="A0A4W5PNY1"/>
<dbReference type="CDD" id="cd12036">
    <property type="entry name" value="SH3_MPP5"/>
    <property type="match status" value="1"/>
</dbReference>
<dbReference type="PROSITE" id="PS00856">
    <property type="entry name" value="GUANYLATE_KINASE_1"/>
    <property type="match status" value="1"/>
</dbReference>
<dbReference type="GO" id="GO:0008104">
    <property type="term" value="P:intracellular protein localization"/>
    <property type="evidence" value="ECO:0007669"/>
    <property type="project" value="UniProtKB-ARBA"/>
</dbReference>
<keyword evidence="2 4" id="KW-0728">SH3 domain</keyword>
<dbReference type="PROSITE" id="PS51022">
    <property type="entry name" value="L27"/>
    <property type="match status" value="1"/>
</dbReference>
<evidence type="ECO:0000256" key="2">
    <source>
        <dbReference type="ARBA" id="ARBA00022443"/>
    </source>
</evidence>
<protein>
    <submittedName>
        <fullName evidence="10">Protein associated with LIN7 1, MAGUK p55 family member b</fullName>
    </submittedName>
</protein>
<dbReference type="InterPro" id="IPR036034">
    <property type="entry name" value="PDZ_sf"/>
</dbReference>
<name>A0A4W5PNY1_9TELE</name>
<evidence type="ECO:0000256" key="1">
    <source>
        <dbReference type="ARBA" id="ARBA00007014"/>
    </source>
</evidence>
<dbReference type="InterPro" id="IPR008145">
    <property type="entry name" value="GK/Ca_channel_bsu"/>
</dbReference>
<dbReference type="FunFam" id="2.30.42.10:FF:000088">
    <property type="entry name" value="MAGUK p55 subfamily member 5"/>
    <property type="match status" value="1"/>
</dbReference>
<dbReference type="Pfam" id="PF00625">
    <property type="entry name" value="Guanylate_kin"/>
    <property type="match status" value="1"/>
</dbReference>
<evidence type="ECO:0000256" key="4">
    <source>
        <dbReference type="PROSITE-ProRule" id="PRU00192"/>
    </source>
</evidence>
<dbReference type="CDD" id="cd00071">
    <property type="entry name" value="GMPK"/>
    <property type="match status" value="1"/>
</dbReference>
<reference evidence="10" key="3">
    <citation type="submission" date="2025-09" db="UniProtKB">
        <authorList>
            <consortium name="Ensembl"/>
        </authorList>
    </citation>
    <scope>IDENTIFICATION</scope>
</reference>
<evidence type="ECO:0000259" key="8">
    <source>
        <dbReference type="PROSITE" id="PS50106"/>
    </source>
</evidence>
<evidence type="ECO:0000259" key="6">
    <source>
        <dbReference type="PROSITE" id="PS50002"/>
    </source>
</evidence>
<dbReference type="GeneTree" id="ENSGT00940000156087"/>
<proteinExistence type="inferred from homology"/>
<dbReference type="Gene3D" id="2.30.42.10">
    <property type="match status" value="1"/>
</dbReference>
<dbReference type="SMART" id="SM00326">
    <property type="entry name" value="SH3"/>
    <property type="match status" value="1"/>
</dbReference>
<dbReference type="PANTHER" id="PTHR23122">
    <property type="entry name" value="MEMBRANE-ASSOCIATED GUANYLATE KINASE MAGUK"/>
    <property type="match status" value="1"/>
</dbReference>
<evidence type="ECO:0000256" key="3">
    <source>
        <dbReference type="ARBA" id="ARBA00022737"/>
    </source>
</evidence>
<dbReference type="GO" id="GO:0005911">
    <property type="term" value="C:cell-cell junction"/>
    <property type="evidence" value="ECO:0007669"/>
    <property type="project" value="UniProtKB-ARBA"/>
</dbReference>
<dbReference type="InterPro" id="IPR027417">
    <property type="entry name" value="P-loop_NTPase"/>
</dbReference>
<reference evidence="11" key="1">
    <citation type="submission" date="2018-06" db="EMBL/GenBank/DDBJ databases">
        <title>Genome assembly of Danube salmon.</title>
        <authorList>
            <person name="Macqueen D.J."/>
            <person name="Gundappa M.K."/>
        </authorList>
    </citation>
    <scope>NUCLEOTIDE SEQUENCE [LARGE SCALE GENOMIC DNA]</scope>
</reference>
<dbReference type="FunFam" id="3.30.63.10:FF:000002">
    <property type="entry name" value="Guanylate kinase 1"/>
    <property type="match status" value="1"/>
</dbReference>
<dbReference type="Gene3D" id="3.40.50.300">
    <property type="entry name" value="P-loop containing nucleotide triphosphate hydrolases"/>
    <property type="match status" value="1"/>
</dbReference>
<dbReference type="InterPro" id="IPR001452">
    <property type="entry name" value="SH3_domain"/>
</dbReference>
<evidence type="ECO:0000313" key="11">
    <source>
        <dbReference type="Proteomes" id="UP000314982"/>
    </source>
</evidence>
<reference evidence="10" key="2">
    <citation type="submission" date="2025-08" db="UniProtKB">
        <authorList>
            <consortium name="Ensembl"/>
        </authorList>
    </citation>
    <scope>IDENTIFICATION</scope>
</reference>
<feature type="compositionally biased region" description="Basic residues" evidence="5">
    <location>
        <begin position="437"/>
        <end position="448"/>
    </location>
</feature>
<dbReference type="Gene3D" id="1.10.287.650">
    <property type="entry name" value="L27 domain"/>
    <property type="match status" value="1"/>
</dbReference>
<dbReference type="SMART" id="SM00072">
    <property type="entry name" value="GuKc"/>
    <property type="match status" value="1"/>
</dbReference>
<organism evidence="10 11">
    <name type="scientific">Hucho hucho</name>
    <name type="common">huchen</name>
    <dbReference type="NCBI Taxonomy" id="62062"/>
    <lineage>
        <taxon>Eukaryota</taxon>
        <taxon>Metazoa</taxon>
        <taxon>Chordata</taxon>
        <taxon>Craniata</taxon>
        <taxon>Vertebrata</taxon>
        <taxon>Euteleostomi</taxon>
        <taxon>Actinopterygii</taxon>
        <taxon>Neopterygii</taxon>
        <taxon>Teleostei</taxon>
        <taxon>Protacanthopterygii</taxon>
        <taxon>Salmoniformes</taxon>
        <taxon>Salmonidae</taxon>
        <taxon>Salmoninae</taxon>
        <taxon>Hucho</taxon>
    </lineage>
</organism>
<dbReference type="InterPro" id="IPR008144">
    <property type="entry name" value="Guanylate_kin-like_dom"/>
</dbReference>
<dbReference type="InterPro" id="IPR036028">
    <property type="entry name" value="SH3-like_dom_sf"/>
</dbReference>
<dbReference type="PROSITE" id="PS50052">
    <property type="entry name" value="GUANYLATE_KINASE_2"/>
    <property type="match status" value="1"/>
</dbReference>
<sequence>MSHKTRTAPGAGMITSHQNGGPGYVTEDPMGPVNGTEGPGSGTKLQQRERAVDFPPGDRVVGTVSSMVQGSHCSAQMERMQQYQEELRRKREEDANKGKHEIDLNASLRLKKLSQNPAKTGIDNPTFEAPEAGKETKDGSPLPGGDMAVGDATYTVYLNLTPFSHSLSFLPPLLLNSPSYPLIPSLSISFPLSLPLSVQVQYILQSSQHKEGVELSNLLTTPHLQALIQAHDRVAEQELEPDPEESVIQYMGETVKLVRLEKAGDMPLGATVRNEMDSVVVSRVVKGGTAERSGLLAEGDEILQINGVPVRGKNVNEVHDLLTEMHGTLTFLLIPSSQKKTPPHRETVMHVRAYFNYDPSDDPYVPCRELGLSFQKGDILHIISQDDPNWWQAYREGDEDNQPLAGLVPGKSFQQQREAMKKTIVDRNPDSPGKLWCAKKNKKQRKKTMSNPNYSTDDILIYDEMALYHQPANRKRPIALIGPPNSGQDELRRRLLSIQPDRFASAVPHTTRSPRIHEKNGREYHFVNRLAFETDDAAGKFIESGEYDRNLYGTSSDSVRQVINSGRICLLCLHTKSLRVLWSSNLKPYVIFIAPPSQERLRTLLAKDGKNPKPEELKELMEKAWEMEQAYGHLFDTAIVNSEPETAFHELLRLIDKLDTEPQWVPSSWLC</sequence>
<dbReference type="SUPFAM" id="SSF50044">
    <property type="entry name" value="SH3-domain"/>
    <property type="match status" value="1"/>
</dbReference>
<dbReference type="SMART" id="SM00228">
    <property type="entry name" value="PDZ"/>
    <property type="match status" value="1"/>
</dbReference>